<dbReference type="PROSITE" id="PS50198">
    <property type="entry name" value="PPIC_PPIASE_2"/>
    <property type="match status" value="2"/>
</dbReference>
<keyword evidence="2" id="KW-0574">Periplasm</keyword>
<evidence type="ECO:0000256" key="7">
    <source>
        <dbReference type="SAM" id="SignalP"/>
    </source>
</evidence>
<evidence type="ECO:0000256" key="2">
    <source>
        <dbReference type="ARBA" id="ARBA00022764"/>
    </source>
</evidence>
<comment type="caution">
    <text evidence="9">The sequence shown here is derived from an EMBL/GenBank/DDBJ whole genome shotgun (WGS) entry which is preliminary data.</text>
</comment>
<dbReference type="Pfam" id="PF09312">
    <property type="entry name" value="SurA_N"/>
    <property type="match status" value="1"/>
</dbReference>
<dbReference type="SUPFAM" id="SSF54534">
    <property type="entry name" value="FKBP-like"/>
    <property type="match status" value="2"/>
</dbReference>
<feature type="domain" description="PpiC" evidence="8">
    <location>
        <begin position="172"/>
        <end position="275"/>
    </location>
</feature>
<dbReference type="RefSeq" id="WP_108685102.1">
    <property type="nucleotide sequence ID" value="NZ_QCYK01000001.1"/>
</dbReference>
<evidence type="ECO:0000256" key="5">
    <source>
        <dbReference type="ARBA" id="ARBA00023235"/>
    </source>
</evidence>
<dbReference type="PANTHER" id="PTHR47637:SF1">
    <property type="entry name" value="CHAPERONE SURA"/>
    <property type="match status" value="1"/>
</dbReference>
<name>A0A2T7BLB6_9BACT</name>
<evidence type="ECO:0000256" key="3">
    <source>
        <dbReference type="ARBA" id="ARBA00023110"/>
    </source>
</evidence>
<evidence type="ECO:0000256" key="6">
    <source>
        <dbReference type="PROSITE-ProRule" id="PRU00278"/>
    </source>
</evidence>
<keyword evidence="4" id="KW-0143">Chaperone</keyword>
<gene>
    <name evidence="9" type="ORF">DCC81_02975</name>
</gene>
<protein>
    <submittedName>
        <fullName evidence="9">Peptidylprolyl isomerase</fullName>
    </submittedName>
</protein>
<dbReference type="PANTHER" id="PTHR47637">
    <property type="entry name" value="CHAPERONE SURA"/>
    <property type="match status" value="1"/>
</dbReference>
<dbReference type="AlphaFoldDB" id="A0A2T7BLB6"/>
<dbReference type="Proteomes" id="UP000244450">
    <property type="component" value="Unassembled WGS sequence"/>
</dbReference>
<evidence type="ECO:0000313" key="10">
    <source>
        <dbReference type="Proteomes" id="UP000244450"/>
    </source>
</evidence>
<dbReference type="Gene3D" id="3.10.50.40">
    <property type="match status" value="2"/>
</dbReference>
<feature type="chain" id="PRO_5015527110" evidence="7">
    <location>
        <begin position="21"/>
        <end position="468"/>
    </location>
</feature>
<dbReference type="EMBL" id="QCYK01000001">
    <property type="protein sequence ID" value="PUZ28463.1"/>
    <property type="molecule type" value="Genomic_DNA"/>
</dbReference>
<dbReference type="GO" id="GO:0003755">
    <property type="term" value="F:peptidyl-prolyl cis-trans isomerase activity"/>
    <property type="evidence" value="ECO:0007669"/>
    <property type="project" value="UniProtKB-KW"/>
</dbReference>
<dbReference type="OrthoDB" id="14196at2"/>
<evidence type="ECO:0000256" key="4">
    <source>
        <dbReference type="ARBA" id="ARBA00023186"/>
    </source>
</evidence>
<keyword evidence="10" id="KW-1185">Reference proteome</keyword>
<dbReference type="InterPro" id="IPR015391">
    <property type="entry name" value="SurA_N"/>
</dbReference>
<dbReference type="Gene3D" id="1.10.4030.10">
    <property type="entry name" value="Porin chaperone SurA, peptide-binding domain"/>
    <property type="match status" value="1"/>
</dbReference>
<evidence type="ECO:0000259" key="8">
    <source>
        <dbReference type="PROSITE" id="PS50198"/>
    </source>
</evidence>
<accession>A0A2T7BLB6</accession>
<proteinExistence type="predicted"/>
<dbReference type="InterPro" id="IPR050280">
    <property type="entry name" value="OMP_Chaperone_SurA"/>
</dbReference>
<dbReference type="InterPro" id="IPR027304">
    <property type="entry name" value="Trigger_fact/SurA_dom_sf"/>
</dbReference>
<keyword evidence="5 6" id="KW-0413">Isomerase</keyword>
<keyword evidence="3 6" id="KW-0697">Rotamase</keyword>
<dbReference type="Pfam" id="PF00639">
    <property type="entry name" value="Rotamase"/>
    <property type="match status" value="2"/>
</dbReference>
<dbReference type="InterPro" id="IPR046357">
    <property type="entry name" value="PPIase_dom_sf"/>
</dbReference>
<sequence>MKKLLTLSVGALLCWNAGMAQQKLVADKIVAIVGDKIVLKSEIDGELMNQERDQQKPLPAEAGCNIMEQIVAQKILVLQAERDSLPVSDNDVDGEIDNRIRYFQNLYGSQEKMKQVTGYSIYQLRERFREPIRDGLLAKAMREKIVNAVKVTPSEVKTFFDGIPKDSLPFFESELEIGTLVVLPKASYEMEKYATDRLLDYKHRVEAKQASFSTLATLYSEDPSVKENEGVMVLNRNDKNMWDPDFMAQAFRLKEGEISNPFKSQFGYHIILCLNRQGDNVRVQHILVKPAITNSDIAAATKKVDSIRANIIAGKYNFSEAVSEYSDAQMAKFDNGMRQNKVNGSTLITVDQLDDPSDRSIVMMLDSLKPGEVSQPERFTDEQGRTAVRLVYLKTRTKPHRMNLDDDYSRIMNQALERKKAMALNRWLREKVPTYYVHVDDEYRQCPNISQWLAQESSTTVTNSTARK</sequence>
<dbReference type="SUPFAM" id="SSF109998">
    <property type="entry name" value="Triger factor/SurA peptide-binding domain-like"/>
    <property type="match status" value="1"/>
</dbReference>
<feature type="domain" description="PpiC" evidence="8">
    <location>
        <begin position="278"/>
        <end position="376"/>
    </location>
</feature>
<evidence type="ECO:0000313" key="9">
    <source>
        <dbReference type="EMBL" id="PUZ28463.1"/>
    </source>
</evidence>
<feature type="signal peptide" evidence="7">
    <location>
        <begin position="1"/>
        <end position="20"/>
    </location>
</feature>
<evidence type="ECO:0000256" key="1">
    <source>
        <dbReference type="ARBA" id="ARBA00022729"/>
    </source>
</evidence>
<organism evidence="9 10">
    <name type="scientific">Chitinophaga parva</name>
    <dbReference type="NCBI Taxonomy" id="2169414"/>
    <lineage>
        <taxon>Bacteria</taxon>
        <taxon>Pseudomonadati</taxon>
        <taxon>Bacteroidota</taxon>
        <taxon>Chitinophagia</taxon>
        <taxon>Chitinophagales</taxon>
        <taxon>Chitinophagaceae</taxon>
        <taxon>Chitinophaga</taxon>
    </lineage>
</organism>
<reference evidence="9 10" key="1">
    <citation type="submission" date="2018-04" db="EMBL/GenBank/DDBJ databases">
        <title>Chitinophaga fuyangensis sp. nov., isolated from soil in a chemical factory.</title>
        <authorList>
            <person name="Chen K."/>
        </authorList>
    </citation>
    <scope>NUCLEOTIDE SEQUENCE [LARGE SCALE GENOMIC DNA]</scope>
    <source>
        <strain evidence="9 10">LY-1</strain>
    </source>
</reference>
<dbReference type="InterPro" id="IPR000297">
    <property type="entry name" value="PPIase_PpiC"/>
</dbReference>
<keyword evidence="1 7" id="KW-0732">Signal</keyword>